<reference evidence="6" key="1">
    <citation type="journal article" date="2014" name="Genome Biol. Evol.">
        <title>Pangenome evidence for extensive interdomain horizontal transfer affecting lineage core and shell genes in uncultured planktonic thaumarchaeota and euryarchaeota.</title>
        <authorList>
            <person name="Deschamps P."/>
            <person name="Zivanovic Y."/>
            <person name="Moreira D."/>
            <person name="Rodriguez-Valera F."/>
            <person name="Lopez-Garcia P."/>
        </authorList>
    </citation>
    <scope>NUCLEOTIDE SEQUENCE</scope>
</reference>
<evidence type="ECO:0000313" key="6">
    <source>
        <dbReference type="EMBL" id="AIE99512.1"/>
    </source>
</evidence>
<dbReference type="InterPro" id="IPR027705">
    <property type="entry name" value="Flotillin_fam"/>
</dbReference>
<keyword evidence="4" id="KW-0472">Membrane</keyword>
<dbReference type="InterPro" id="IPR001107">
    <property type="entry name" value="Band_7"/>
</dbReference>
<dbReference type="GO" id="GO:0005886">
    <property type="term" value="C:plasma membrane"/>
    <property type="evidence" value="ECO:0007669"/>
    <property type="project" value="UniProtKB-SubCell"/>
</dbReference>
<dbReference type="EMBL" id="KF900565">
    <property type="protein sequence ID" value="AIE99512.1"/>
    <property type="molecule type" value="Genomic_DNA"/>
</dbReference>
<dbReference type="InterPro" id="IPR036013">
    <property type="entry name" value="Band_7/SPFH_dom_sf"/>
</dbReference>
<dbReference type="Pfam" id="PF01145">
    <property type="entry name" value="Band_7"/>
    <property type="match status" value="1"/>
</dbReference>
<dbReference type="Pfam" id="PF15975">
    <property type="entry name" value="Flot"/>
    <property type="match status" value="1"/>
</dbReference>
<dbReference type="AlphaFoldDB" id="A0A075GCV7"/>
<keyword evidence="3" id="KW-1003">Cell membrane</keyword>
<accession>A0A075GCV7</accession>
<protein>
    <submittedName>
        <fullName evidence="6">(FLOT)</fullName>
    </submittedName>
</protein>
<comment type="subcellular location">
    <subcellularLocation>
        <location evidence="1">Cell membrane</location>
    </subcellularLocation>
</comment>
<evidence type="ECO:0000256" key="2">
    <source>
        <dbReference type="ARBA" id="ARBA00007161"/>
    </source>
</evidence>
<evidence type="ECO:0000259" key="5">
    <source>
        <dbReference type="SMART" id="SM00244"/>
    </source>
</evidence>
<comment type="similarity">
    <text evidence="2">Belongs to the band 7/mec-2 family. Flotillin subfamily.</text>
</comment>
<proteinExistence type="inferred from homology"/>
<dbReference type="SUPFAM" id="SSF117892">
    <property type="entry name" value="Band 7/SPFH domain"/>
    <property type="match status" value="1"/>
</dbReference>
<name>A0A075GCV7_9EURY</name>
<dbReference type="Gene3D" id="3.30.479.30">
    <property type="entry name" value="Band 7 domain"/>
    <property type="match status" value="1"/>
</dbReference>
<dbReference type="PANTHER" id="PTHR13806">
    <property type="entry name" value="FLOTILLIN-RELATED"/>
    <property type="match status" value="1"/>
</dbReference>
<gene>
    <name evidence="6" type="primary">FLOT</name>
</gene>
<organism evidence="6">
    <name type="scientific">uncultured marine group II/III euryarchaeote KM3_110_E06</name>
    <dbReference type="NCBI Taxonomy" id="1457852"/>
    <lineage>
        <taxon>Archaea</taxon>
        <taxon>Methanobacteriati</taxon>
        <taxon>Methanobacteriota</taxon>
        <taxon>environmental samples</taxon>
    </lineage>
</organism>
<dbReference type="CDD" id="cd03399">
    <property type="entry name" value="SPFH_flotillin"/>
    <property type="match status" value="1"/>
</dbReference>
<evidence type="ECO:0000256" key="1">
    <source>
        <dbReference type="ARBA" id="ARBA00004236"/>
    </source>
</evidence>
<dbReference type="PANTHER" id="PTHR13806:SF31">
    <property type="entry name" value="FLOTILLIN-LIKE PROTEIN 1-RELATED"/>
    <property type="match status" value="1"/>
</dbReference>
<dbReference type="InterPro" id="IPR031905">
    <property type="entry name" value="Flotillin_C"/>
</dbReference>
<evidence type="ECO:0000256" key="3">
    <source>
        <dbReference type="ARBA" id="ARBA00022475"/>
    </source>
</evidence>
<evidence type="ECO:0000256" key="4">
    <source>
        <dbReference type="ARBA" id="ARBA00023136"/>
    </source>
</evidence>
<sequence length="453" mass="49061">MMFATLLFLVAIVIFFAQRYKRCPPDKVMVVYGRTDKGKASRTIHGGAALVWPLIQDYAFLSLNPITINIDLRNALSLQNIRINVPSTFTIGVSTESHIMANAAERLLGLKQPEIEEMAKEIIFGQLRLTVASLTIEQINQDRDAFLELTRTNVDTELQKIGLYLINVNLVDITDESDYIESIGKKAASTAVENARVDVANAERDGAVGAAKADRAREIEVAENLAQAEKGRKTAEADQRVYVGQQEALAISGENAAKAEVAQSDADLAEAEAAAKQRADVATAQSQAAIERARYTEEEERLRASDIVREQIQKQQIEIAAEAEAERQRRVARGEADAILAIYEAEAAGVKKVLEAKATGYEGLVTSTGGDAKAAATLLMVEKIDQMVAAQVEAIRNLKIDSITVWDSGGDGDGSSTSNFISNLVKSLPPLHDIASNAGVDLPEYLGSMSNEE</sequence>
<feature type="domain" description="Band 7" evidence="5">
    <location>
        <begin position="18"/>
        <end position="187"/>
    </location>
</feature>
<dbReference type="SMART" id="SM00244">
    <property type="entry name" value="PHB"/>
    <property type="match status" value="1"/>
</dbReference>